<evidence type="ECO:0008006" key="5">
    <source>
        <dbReference type="Google" id="ProtNLM"/>
    </source>
</evidence>
<evidence type="ECO:0000313" key="3">
    <source>
        <dbReference type="EMBL" id="BAL88835.1"/>
    </source>
</evidence>
<dbReference type="KEGG" id="ams:AMIS_36150"/>
<gene>
    <name evidence="3" type="ordered locus">AMIS_36150</name>
</gene>
<dbReference type="HOGENOM" id="CLU_106671_1_0_11"/>
<evidence type="ECO:0000313" key="4">
    <source>
        <dbReference type="Proteomes" id="UP000007882"/>
    </source>
</evidence>
<sequence length="168" mass="16822">MTPANDDTEVLPRAIDDPPPSSPDGDLNSAIAAAAPKRWWNRTTLALIGLVLAIGGFLGGVQAQERWGSDSTGGGAVPRNAGMPSGGFGGNRPAAAAGTSGTVKLVDGSTLYVQTAEGETITVRTSGTTAVKLARTTTLDQLSTGQQVTVQGQTDGEGVVTATTVTAG</sequence>
<dbReference type="AlphaFoldDB" id="I0H748"/>
<feature type="region of interest" description="Disordered" evidence="1">
    <location>
        <begin position="1"/>
        <end position="28"/>
    </location>
</feature>
<dbReference type="RefSeq" id="WP_014443729.1">
    <property type="nucleotide sequence ID" value="NC_017093.1"/>
</dbReference>
<evidence type="ECO:0000256" key="2">
    <source>
        <dbReference type="SAM" id="Phobius"/>
    </source>
</evidence>
<protein>
    <recommendedName>
        <fullName evidence="5">DUF5666 domain-containing protein</fullName>
    </recommendedName>
</protein>
<accession>I0H748</accession>
<keyword evidence="2" id="KW-0472">Membrane</keyword>
<dbReference type="Proteomes" id="UP000007882">
    <property type="component" value="Chromosome"/>
</dbReference>
<keyword evidence="4" id="KW-1185">Reference proteome</keyword>
<feature type="transmembrane region" description="Helical" evidence="2">
    <location>
        <begin position="44"/>
        <end position="61"/>
    </location>
</feature>
<dbReference type="EMBL" id="AP012319">
    <property type="protein sequence ID" value="BAL88835.1"/>
    <property type="molecule type" value="Genomic_DNA"/>
</dbReference>
<dbReference type="PATRIC" id="fig|512565.3.peg.3609"/>
<dbReference type="eggNOG" id="ENOG50339ZB">
    <property type="taxonomic scope" value="Bacteria"/>
</dbReference>
<proteinExistence type="predicted"/>
<evidence type="ECO:0000256" key="1">
    <source>
        <dbReference type="SAM" id="MobiDB-lite"/>
    </source>
</evidence>
<keyword evidence="2" id="KW-0812">Transmembrane</keyword>
<reference evidence="3 4" key="1">
    <citation type="submission" date="2012-02" db="EMBL/GenBank/DDBJ databases">
        <title>Complete genome sequence of Actinoplanes missouriensis 431 (= NBRC 102363).</title>
        <authorList>
            <person name="Ohnishi Y."/>
            <person name="Ishikawa J."/>
            <person name="Sekine M."/>
            <person name="Hosoyama A."/>
            <person name="Harada T."/>
            <person name="Narita H."/>
            <person name="Hata T."/>
            <person name="Konno Y."/>
            <person name="Tutikane K."/>
            <person name="Fujita N."/>
            <person name="Horinouchi S."/>
            <person name="Hayakawa M."/>
        </authorList>
    </citation>
    <scope>NUCLEOTIDE SEQUENCE [LARGE SCALE GENOMIC DNA]</scope>
    <source>
        <strain evidence="4">ATCC 14538 / DSM 43046 / CBS 188.64 / JCM 3121 / NBRC 102363 / NCIMB 12654 / NRRL B-3342 / UNCC 431</strain>
    </source>
</reference>
<organism evidence="3 4">
    <name type="scientific">Actinoplanes missouriensis (strain ATCC 14538 / DSM 43046 / CBS 188.64 / JCM 3121 / NBRC 102363 / NCIMB 12654 / NRRL B-3342 / UNCC 431)</name>
    <dbReference type="NCBI Taxonomy" id="512565"/>
    <lineage>
        <taxon>Bacteria</taxon>
        <taxon>Bacillati</taxon>
        <taxon>Actinomycetota</taxon>
        <taxon>Actinomycetes</taxon>
        <taxon>Micromonosporales</taxon>
        <taxon>Micromonosporaceae</taxon>
        <taxon>Actinoplanes</taxon>
    </lineage>
</organism>
<name>I0H748_ACTM4</name>
<dbReference type="STRING" id="512565.AMIS_36150"/>
<keyword evidence="2" id="KW-1133">Transmembrane helix</keyword>